<accession>A0A8S5P7S6</accession>
<proteinExistence type="predicted"/>
<reference evidence="3" key="1">
    <citation type="journal article" date="2021" name="Proc. Natl. Acad. Sci. U.S.A.">
        <title>A Catalog of Tens of Thousands of Viruses from Human Metagenomes Reveals Hidden Associations with Chronic Diseases.</title>
        <authorList>
            <person name="Tisza M.J."/>
            <person name="Buck C.B."/>
        </authorList>
    </citation>
    <scope>NUCLEOTIDE SEQUENCE</scope>
    <source>
        <strain evidence="3">Ct2kB26</strain>
    </source>
</reference>
<dbReference type="GO" id="GO:0009253">
    <property type="term" value="P:peptidoglycan catabolic process"/>
    <property type="evidence" value="ECO:0007669"/>
    <property type="project" value="InterPro"/>
</dbReference>
<dbReference type="InterPro" id="IPR002508">
    <property type="entry name" value="MurNAc-LAA_cat"/>
</dbReference>
<evidence type="ECO:0000313" key="3">
    <source>
        <dbReference type="EMBL" id="DAE03199.1"/>
    </source>
</evidence>
<evidence type="ECO:0000259" key="2">
    <source>
        <dbReference type="PROSITE" id="PS51724"/>
    </source>
</evidence>
<dbReference type="Pfam" id="PF05036">
    <property type="entry name" value="SPOR"/>
    <property type="match status" value="1"/>
</dbReference>
<dbReference type="CDD" id="cd02696">
    <property type="entry name" value="MurNAc-LAA"/>
    <property type="match status" value="1"/>
</dbReference>
<dbReference type="SUPFAM" id="SSF53187">
    <property type="entry name" value="Zn-dependent exopeptidases"/>
    <property type="match status" value="1"/>
</dbReference>
<dbReference type="GO" id="GO:0042834">
    <property type="term" value="F:peptidoglycan binding"/>
    <property type="evidence" value="ECO:0007669"/>
    <property type="project" value="InterPro"/>
</dbReference>
<dbReference type="PANTHER" id="PTHR30404">
    <property type="entry name" value="N-ACETYLMURAMOYL-L-ALANINE AMIDASE"/>
    <property type="match status" value="1"/>
</dbReference>
<keyword evidence="1 3" id="KW-0378">Hydrolase</keyword>
<organism evidence="3">
    <name type="scientific">Siphoviridae sp. ct2kB26</name>
    <dbReference type="NCBI Taxonomy" id="2825317"/>
    <lineage>
        <taxon>Viruses</taxon>
        <taxon>Duplodnaviria</taxon>
        <taxon>Heunggongvirae</taxon>
        <taxon>Uroviricota</taxon>
        <taxon>Caudoviricetes</taxon>
    </lineage>
</organism>
<sequence length="235" mass="26088">MEAATMPKIFLSPEDRASNAYASEALWNGHTTNEKEQMGRCADYLEAALKRCGCEVINAQYGNMYDRVSASNKWPADLHIALHTNGFNGKVAGTRVHCYPSEKSRAIGKLIQDRIAPMSPGTSERLIEDTRLYELRAPTMPAVLPEFGFHDNPEEAQWLIDNMEAIAEETCKAVCAFFAVPYIAPDKQLDVEPEPVPDSGTIYRVQVGAFKEKTNADIFLEAVRAKFPGAFIVKV</sequence>
<protein>
    <submittedName>
        <fullName evidence="3">Cell wall hydrolase autolysin</fullName>
    </submittedName>
</protein>
<evidence type="ECO:0000256" key="1">
    <source>
        <dbReference type="ARBA" id="ARBA00022801"/>
    </source>
</evidence>
<dbReference type="PROSITE" id="PS51724">
    <property type="entry name" value="SPOR"/>
    <property type="match status" value="1"/>
</dbReference>
<dbReference type="SMART" id="SM00646">
    <property type="entry name" value="Ami_3"/>
    <property type="match status" value="1"/>
</dbReference>
<feature type="domain" description="SPOR" evidence="2">
    <location>
        <begin position="197"/>
        <end position="235"/>
    </location>
</feature>
<dbReference type="GO" id="GO:0008745">
    <property type="term" value="F:N-acetylmuramoyl-L-alanine amidase activity"/>
    <property type="evidence" value="ECO:0007669"/>
    <property type="project" value="InterPro"/>
</dbReference>
<dbReference type="InterPro" id="IPR007730">
    <property type="entry name" value="SPOR-like_dom"/>
</dbReference>
<dbReference type="Gene3D" id="3.40.630.40">
    <property type="entry name" value="Zn-dependent exopeptidases"/>
    <property type="match status" value="1"/>
</dbReference>
<dbReference type="PANTHER" id="PTHR30404:SF0">
    <property type="entry name" value="N-ACETYLMURAMOYL-L-ALANINE AMIDASE AMIC"/>
    <property type="match status" value="1"/>
</dbReference>
<dbReference type="InterPro" id="IPR050695">
    <property type="entry name" value="N-acetylmuramoyl_amidase_3"/>
</dbReference>
<name>A0A8S5P7S6_9CAUD</name>
<dbReference type="Pfam" id="PF01520">
    <property type="entry name" value="Amidase_3"/>
    <property type="match status" value="1"/>
</dbReference>
<dbReference type="EMBL" id="BK015360">
    <property type="protein sequence ID" value="DAE03199.1"/>
    <property type="molecule type" value="Genomic_DNA"/>
</dbReference>